<dbReference type="CDD" id="cd00133">
    <property type="entry name" value="PTS_IIB"/>
    <property type="match status" value="1"/>
</dbReference>
<dbReference type="AlphaFoldDB" id="A0A6A7KCU9"/>
<evidence type="ECO:0000259" key="5">
    <source>
        <dbReference type="PROSITE" id="PS51094"/>
    </source>
</evidence>
<keyword evidence="3" id="KW-0067">ATP-binding</keyword>
<organism evidence="8 9">
    <name type="scientific">Alkalibaculum sporogenes</name>
    <dbReference type="NCBI Taxonomy" id="2655001"/>
    <lineage>
        <taxon>Bacteria</taxon>
        <taxon>Bacillati</taxon>
        <taxon>Bacillota</taxon>
        <taxon>Clostridia</taxon>
        <taxon>Eubacteriales</taxon>
        <taxon>Eubacteriaceae</taxon>
        <taxon>Alkalibaculum</taxon>
    </lineage>
</organism>
<feature type="domain" description="PTS EIIA type-2" evidence="5">
    <location>
        <begin position="843"/>
        <end position="978"/>
    </location>
</feature>
<dbReference type="GO" id="GO:0006355">
    <property type="term" value="P:regulation of DNA-templated transcription"/>
    <property type="evidence" value="ECO:0007669"/>
    <property type="project" value="InterPro"/>
</dbReference>
<name>A0A6A7KCU9_9FIRM</name>
<protein>
    <submittedName>
        <fullName evidence="8">PRD domain-containing protein</fullName>
    </submittedName>
</protein>
<dbReference type="InterPro" id="IPR016152">
    <property type="entry name" value="PTrfase/Anion_transptr"/>
</dbReference>
<sequence>MDEIRKIIDSEDEKNPYTDEKISKMVGLRREKVTLARQAMRIPDSRERKRNNIILYIKKLINVETKISERELTEKVNEHGFKVSRYVIREIKKEVYTNQIDKKPLENVTKKNTHQIEKDVFLRLVGFDGSLSVCIKQAKAAMLYPPRGLHTLILGETGVGKSDLANAMFDFAKESQVINKEANFIVFNCADYADNPELLMSQLFGYKKGSFTGAIEDKEGLVEKANNSILFLDEIHRLPPEGQEQLFYLIDKSAFRRLGETNAERKADVTIIAATTEKPELSLLNTFRRRIPMVIEIPNLRARPLSERLEVIKNFSQKEASRVQKKIIIHNEAVKALLLFDCTGNLGQLKSELQVSCAKSFFNHIVLGSEFLYITVEELSSTVETGLMHLKNFRREIDEQIGSKDLNIYPQDNKFYERDEDIYVLPEEIYTFIEKRYNELQAKQINPEVINYIVGSEIDKKLKYFFRSIEDNNKAINKKDLINILGVDVLNTTDKVIKIANRRLSIDLDSLYYILAVHLSTTIQRINEGKVVKNPKLQKIKREYVIEFRVALEMIKVIEDDFNITLPEDEAGFIALYLRLVIDGNNGDDKKGNVGVVVASHGSVASGMASVANQLLGVKHAKYIEMSLDENPQSALDRTVELVKDTDLGKGVLLLVDMGSLVTFGDLITERTGIKTRTIPRTDTVMVIEAVRRAILPDADLDHITNTLLKENKYISTILNQNNKMPNEKRKIIITLCITGHGASMMIKEILENTVKIDNENIEIRALGVLNKELKETIKHINQTYNVIAIIGTVNPRIDEIPFITIDEMLSEKGKTRFNNIVESKSIIDNSYLGNAKNIEFKSLLNKEYIFVNVDVSSKEEGIAFLAKRLLRGGYVKEEYIDSVYSREEMAYTYFKEGISIPHGDPIYVIKPIIAIAKLSRPIEWDENYVETICMMTVNNECICAIEEFYDLFDGTSKAKELKEAVDKNQIYKLLAGKKEDI</sequence>
<keyword evidence="9" id="KW-1185">Reference proteome</keyword>
<evidence type="ECO:0000259" key="7">
    <source>
        <dbReference type="PROSITE" id="PS51372"/>
    </source>
</evidence>
<dbReference type="InterPro" id="IPR003593">
    <property type="entry name" value="AAA+_ATPase"/>
</dbReference>
<dbReference type="InterPro" id="IPR036634">
    <property type="entry name" value="PRD_sf"/>
</dbReference>
<dbReference type="Gene3D" id="3.40.50.300">
    <property type="entry name" value="P-loop containing nucleotide triphosphate hydrolases"/>
    <property type="match status" value="1"/>
</dbReference>
<dbReference type="GO" id="GO:0016020">
    <property type="term" value="C:membrane"/>
    <property type="evidence" value="ECO:0007669"/>
    <property type="project" value="InterPro"/>
</dbReference>
<dbReference type="Pfam" id="PF00158">
    <property type="entry name" value="Sigma54_activat"/>
    <property type="match status" value="1"/>
</dbReference>
<dbReference type="GO" id="GO:0005524">
    <property type="term" value="F:ATP binding"/>
    <property type="evidence" value="ECO:0007669"/>
    <property type="project" value="UniProtKB-KW"/>
</dbReference>
<dbReference type="PANTHER" id="PTHR32071">
    <property type="entry name" value="TRANSCRIPTIONAL REGULATORY PROTEIN"/>
    <property type="match status" value="1"/>
</dbReference>
<dbReference type="InterPro" id="IPR036662">
    <property type="entry name" value="PTS_EIIA_man-typ_sf"/>
</dbReference>
<feature type="domain" description="PRD" evidence="7">
    <location>
        <begin position="484"/>
        <end position="588"/>
    </location>
</feature>
<accession>A0A6A7KCU9</accession>
<dbReference type="Gene3D" id="3.40.930.10">
    <property type="entry name" value="Mannitol-specific EII, Chain A"/>
    <property type="match status" value="1"/>
</dbReference>
<dbReference type="Gene3D" id="3.40.50.510">
    <property type="entry name" value="Phosphotransferase system, mannose-type IIA component"/>
    <property type="match status" value="1"/>
</dbReference>
<evidence type="ECO:0000259" key="6">
    <source>
        <dbReference type="PROSITE" id="PS51096"/>
    </source>
</evidence>
<evidence type="ECO:0000256" key="1">
    <source>
        <dbReference type="ARBA" id="ARBA00022679"/>
    </source>
</evidence>
<evidence type="ECO:0000313" key="8">
    <source>
        <dbReference type="EMBL" id="MPW26997.1"/>
    </source>
</evidence>
<gene>
    <name evidence="8" type="ORF">GC105_14525</name>
</gene>
<feature type="domain" description="PTS EIIA type-4" evidence="6">
    <location>
        <begin position="593"/>
        <end position="733"/>
    </location>
</feature>
<dbReference type="SUPFAM" id="SSF53062">
    <property type="entry name" value="PTS system fructose IIA component-like"/>
    <property type="match status" value="1"/>
</dbReference>
<dbReference type="PROSITE" id="PS50045">
    <property type="entry name" value="SIGMA54_INTERACT_4"/>
    <property type="match status" value="1"/>
</dbReference>
<dbReference type="RefSeq" id="WP_152806299.1">
    <property type="nucleotide sequence ID" value="NZ_WHNX01000035.1"/>
</dbReference>
<dbReference type="Pfam" id="PF00359">
    <property type="entry name" value="PTS_EIIA_2"/>
    <property type="match status" value="1"/>
</dbReference>
<dbReference type="GO" id="GO:0016740">
    <property type="term" value="F:transferase activity"/>
    <property type="evidence" value="ECO:0007669"/>
    <property type="project" value="UniProtKB-KW"/>
</dbReference>
<keyword evidence="1" id="KW-0808">Transferase</keyword>
<dbReference type="Pfam" id="PF00874">
    <property type="entry name" value="PRD"/>
    <property type="match status" value="1"/>
</dbReference>
<dbReference type="SUPFAM" id="SSF52540">
    <property type="entry name" value="P-loop containing nucleoside triphosphate hydrolases"/>
    <property type="match status" value="1"/>
</dbReference>
<dbReference type="SUPFAM" id="SSF63520">
    <property type="entry name" value="PTS-regulatory domain, PRD"/>
    <property type="match status" value="1"/>
</dbReference>
<comment type="caution">
    <text evidence="8">The sequence shown here is derived from an EMBL/GenBank/DDBJ whole genome shotgun (WGS) entry which is preliminary data.</text>
</comment>
<dbReference type="InterPro" id="IPR002178">
    <property type="entry name" value="PTS_EIIA_type-2_dom"/>
</dbReference>
<dbReference type="Gene3D" id="1.10.10.60">
    <property type="entry name" value="Homeodomain-like"/>
    <property type="match status" value="1"/>
</dbReference>
<evidence type="ECO:0000256" key="3">
    <source>
        <dbReference type="ARBA" id="ARBA00022840"/>
    </source>
</evidence>
<dbReference type="EMBL" id="WHNX01000035">
    <property type="protein sequence ID" value="MPW26997.1"/>
    <property type="molecule type" value="Genomic_DNA"/>
</dbReference>
<dbReference type="Gene3D" id="1.10.1790.10">
    <property type="entry name" value="PRD domain"/>
    <property type="match status" value="1"/>
</dbReference>
<dbReference type="PROSITE" id="PS51096">
    <property type="entry name" value="PTS_EIIA_TYPE_4"/>
    <property type="match status" value="1"/>
</dbReference>
<dbReference type="InterPro" id="IPR002078">
    <property type="entry name" value="Sigma_54_int"/>
</dbReference>
<dbReference type="SUPFAM" id="SSF55804">
    <property type="entry name" value="Phoshotransferase/anion transport protein"/>
    <property type="match status" value="1"/>
</dbReference>
<dbReference type="PROSITE" id="PS51372">
    <property type="entry name" value="PRD_2"/>
    <property type="match status" value="1"/>
</dbReference>
<evidence type="ECO:0000256" key="2">
    <source>
        <dbReference type="ARBA" id="ARBA00022741"/>
    </source>
</evidence>
<dbReference type="InterPro" id="IPR027417">
    <property type="entry name" value="P-loop_NTPase"/>
</dbReference>
<keyword evidence="2" id="KW-0547">Nucleotide-binding</keyword>
<dbReference type="Proteomes" id="UP000440004">
    <property type="component" value="Unassembled WGS sequence"/>
</dbReference>
<evidence type="ECO:0000313" key="9">
    <source>
        <dbReference type="Proteomes" id="UP000440004"/>
    </source>
</evidence>
<dbReference type="PROSITE" id="PS51094">
    <property type="entry name" value="PTS_EIIA_TYPE_2"/>
    <property type="match status" value="1"/>
</dbReference>
<proteinExistence type="predicted"/>
<dbReference type="Pfam" id="PF03610">
    <property type="entry name" value="EIIA-man"/>
    <property type="match status" value="1"/>
</dbReference>
<dbReference type="PANTHER" id="PTHR32071:SF90">
    <property type="entry name" value="TRANSCRIPTIONAL REGULATORY PROTEIN LEVR"/>
    <property type="match status" value="1"/>
</dbReference>
<dbReference type="GO" id="GO:0009401">
    <property type="term" value="P:phosphoenolpyruvate-dependent sugar phosphotransferase system"/>
    <property type="evidence" value="ECO:0007669"/>
    <property type="project" value="InterPro"/>
</dbReference>
<reference evidence="8 9" key="1">
    <citation type="submission" date="2019-10" db="EMBL/GenBank/DDBJ databases">
        <title>Alkalibaculum tamaniensis sp.nov., a new alkaliphilic acetogen, isolated on methoxylated aromatics from a mud volcano.</title>
        <authorList>
            <person name="Khomyakova M.A."/>
            <person name="Merkel A.Y."/>
            <person name="Bonch-Osmolovskaya E.A."/>
            <person name="Slobodkin A.I."/>
        </authorList>
    </citation>
    <scope>NUCLEOTIDE SEQUENCE [LARGE SCALE GENOMIC DNA]</scope>
    <source>
        <strain evidence="8 9">M08DMB</strain>
    </source>
</reference>
<dbReference type="CDD" id="cd00211">
    <property type="entry name" value="PTS_IIA_fru"/>
    <property type="match status" value="1"/>
</dbReference>
<dbReference type="InterPro" id="IPR004701">
    <property type="entry name" value="PTS_EIIA_man-typ"/>
</dbReference>
<feature type="domain" description="Sigma-54 factor interaction" evidence="4">
    <location>
        <begin position="124"/>
        <end position="358"/>
    </location>
</feature>
<dbReference type="InterPro" id="IPR011608">
    <property type="entry name" value="PRD"/>
</dbReference>
<dbReference type="SMART" id="SM00382">
    <property type="entry name" value="AAA"/>
    <property type="match status" value="1"/>
</dbReference>
<evidence type="ECO:0000259" key="4">
    <source>
        <dbReference type="PROSITE" id="PS50045"/>
    </source>
</evidence>
<dbReference type="CDD" id="cd00009">
    <property type="entry name" value="AAA"/>
    <property type="match status" value="1"/>
</dbReference>